<dbReference type="EMBL" id="QOUX01000042">
    <property type="protein sequence ID" value="RXI99941.1"/>
    <property type="molecule type" value="Genomic_DNA"/>
</dbReference>
<dbReference type="Pfam" id="PF02589">
    <property type="entry name" value="LUD_dom"/>
    <property type="match status" value="1"/>
</dbReference>
<evidence type="ECO:0000313" key="4">
    <source>
        <dbReference type="Proteomes" id="UP000290649"/>
    </source>
</evidence>
<dbReference type="Proteomes" id="UP000290649">
    <property type="component" value="Unassembled WGS sequence"/>
</dbReference>
<dbReference type="OrthoDB" id="9794157at2"/>
<gene>
    <name evidence="1" type="primary">lutC</name>
    <name evidence="3" type="ORF">DS745_13800</name>
</gene>
<comment type="similarity">
    <text evidence="1">Belongs to the LutC/YkgG family.</text>
</comment>
<protein>
    <recommendedName>
        <fullName evidence="1">Lactate utilization protein C</fullName>
    </recommendedName>
</protein>
<reference evidence="3 4" key="1">
    <citation type="journal article" date="2019" name="Int. J. Syst. Evol. Microbiol.">
        <title>Anaerobacillus alkaliphilus sp. nov., a novel alkaliphilic and moderately halophilic bacterium.</title>
        <authorList>
            <person name="Borsodi A.K."/>
            <person name="Aszalos J.M."/>
            <person name="Bihari P."/>
            <person name="Nagy I."/>
            <person name="Schumann P."/>
            <person name="Sproer C."/>
            <person name="Kovacs A.L."/>
            <person name="Boka K."/>
            <person name="Dobosy P."/>
            <person name="Ovari M."/>
            <person name="Szili-Kovacs T."/>
            <person name="Toth E."/>
        </authorList>
    </citation>
    <scope>NUCLEOTIDE SEQUENCE [LARGE SCALE GENOMIC DNA]</scope>
    <source>
        <strain evidence="3 4">B16-10</strain>
    </source>
</reference>
<dbReference type="RefSeq" id="WP_129078796.1">
    <property type="nucleotide sequence ID" value="NZ_QOUX01000042.1"/>
</dbReference>
<evidence type="ECO:0000256" key="1">
    <source>
        <dbReference type="HAMAP-Rule" id="MF_02104"/>
    </source>
</evidence>
<proteinExistence type="inferred from homology"/>
<keyword evidence="4" id="KW-1185">Reference proteome</keyword>
<dbReference type="InterPro" id="IPR037171">
    <property type="entry name" value="NagB/RpiA_transferase-like"/>
</dbReference>
<dbReference type="GO" id="GO:0006089">
    <property type="term" value="P:lactate metabolic process"/>
    <property type="evidence" value="ECO:0007669"/>
    <property type="project" value="UniProtKB-UniRule"/>
</dbReference>
<dbReference type="PANTHER" id="PTHR43682">
    <property type="entry name" value="LACTATE UTILIZATION PROTEIN C"/>
    <property type="match status" value="1"/>
</dbReference>
<dbReference type="AlphaFoldDB" id="A0A4V1LGB0"/>
<feature type="domain" description="LUD" evidence="2">
    <location>
        <begin position="55"/>
        <end position="236"/>
    </location>
</feature>
<dbReference type="Gene3D" id="3.40.50.10420">
    <property type="entry name" value="NagB/RpiA/CoA transferase-like"/>
    <property type="match status" value="1"/>
</dbReference>
<organism evidence="3 4">
    <name type="scientific">Anaerobacillus alkaliphilus</name>
    <dbReference type="NCBI Taxonomy" id="1548597"/>
    <lineage>
        <taxon>Bacteria</taxon>
        <taxon>Bacillati</taxon>
        <taxon>Bacillota</taxon>
        <taxon>Bacilli</taxon>
        <taxon>Bacillales</taxon>
        <taxon>Bacillaceae</taxon>
        <taxon>Anaerobacillus</taxon>
    </lineage>
</organism>
<dbReference type="InterPro" id="IPR022823">
    <property type="entry name" value="LutC"/>
</dbReference>
<evidence type="ECO:0000259" key="2">
    <source>
        <dbReference type="Pfam" id="PF02589"/>
    </source>
</evidence>
<dbReference type="PANTHER" id="PTHR43682:SF1">
    <property type="entry name" value="LACTATE UTILIZATION PROTEIN C"/>
    <property type="match status" value="1"/>
</dbReference>
<comment type="function">
    <text evidence="1">Is involved in L-lactate degradation and allows cells to grow with lactate as the sole carbon source.</text>
</comment>
<comment type="caution">
    <text evidence="3">The sequence shown here is derived from an EMBL/GenBank/DDBJ whole genome shotgun (WGS) entry which is preliminary data.</text>
</comment>
<evidence type="ECO:0000313" key="3">
    <source>
        <dbReference type="EMBL" id="RXI99941.1"/>
    </source>
</evidence>
<name>A0A4V1LGB0_9BACI</name>
<dbReference type="HAMAP" id="MF_02104">
    <property type="entry name" value="LutC"/>
    <property type="match status" value="1"/>
</dbReference>
<accession>A0A4V1LGB0</accession>
<dbReference type="InterPro" id="IPR003741">
    <property type="entry name" value="LUD_dom"/>
</dbReference>
<dbReference type="SUPFAM" id="SSF100950">
    <property type="entry name" value="NagB/RpiA/CoA transferase-like"/>
    <property type="match status" value="1"/>
</dbReference>
<sequence>MTIGTAYNKDTFLDNIAKSLGRERKTIGVERPKWKHRPQYEVFKDLGQDELLDELEDQCGRIHTVCKRTQLTNLPHIVKEVIEELGGKSIVSWKDPRFEEYQLVEVFNEFANMDDNKFHVWDPEIGEENIKIAERANIGITFSDITLAESGTVVLFSEKGKGRSVSLLPATYIAIIPKSTIVPRMTQAATKIHQMSQAGRIPSCINFISGPSNSADIELNLVVGVHGPIKATYIIVEDI</sequence>
<dbReference type="InterPro" id="IPR024185">
    <property type="entry name" value="FTHF_cligase-like_sf"/>
</dbReference>